<accession>A0ACC1JDU5</accession>
<reference evidence="1" key="1">
    <citation type="submission" date="2022-07" db="EMBL/GenBank/DDBJ databases">
        <title>Phylogenomic reconstructions and comparative analyses of Kickxellomycotina fungi.</title>
        <authorList>
            <person name="Reynolds N.K."/>
            <person name="Stajich J.E."/>
            <person name="Barry K."/>
            <person name="Grigoriev I.V."/>
            <person name="Crous P."/>
            <person name="Smith M.E."/>
        </authorList>
    </citation>
    <scope>NUCLEOTIDE SEQUENCE</scope>
    <source>
        <strain evidence="1">NRRL 5244</strain>
    </source>
</reference>
<dbReference type="EMBL" id="JANBPW010000662">
    <property type="protein sequence ID" value="KAJ1948671.1"/>
    <property type="molecule type" value="Genomic_DNA"/>
</dbReference>
<proteinExistence type="predicted"/>
<keyword evidence="2" id="KW-1185">Reference proteome</keyword>
<evidence type="ECO:0000313" key="1">
    <source>
        <dbReference type="EMBL" id="KAJ1948671.1"/>
    </source>
</evidence>
<comment type="caution">
    <text evidence="1">The sequence shown here is derived from an EMBL/GenBank/DDBJ whole genome shotgun (WGS) entry which is preliminary data.</text>
</comment>
<gene>
    <name evidence="1" type="ORF">FBU59_001483</name>
</gene>
<evidence type="ECO:0000313" key="2">
    <source>
        <dbReference type="Proteomes" id="UP001150603"/>
    </source>
</evidence>
<organism evidence="1 2">
    <name type="scientific">Linderina macrospora</name>
    <dbReference type="NCBI Taxonomy" id="4868"/>
    <lineage>
        <taxon>Eukaryota</taxon>
        <taxon>Fungi</taxon>
        <taxon>Fungi incertae sedis</taxon>
        <taxon>Zoopagomycota</taxon>
        <taxon>Kickxellomycotina</taxon>
        <taxon>Kickxellomycetes</taxon>
        <taxon>Kickxellales</taxon>
        <taxon>Kickxellaceae</taxon>
        <taxon>Linderina</taxon>
    </lineage>
</organism>
<name>A0ACC1JDU5_9FUNG</name>
<sequence>MRRAFIFAGLFFTIFLSGLDQTVTSTILTRIADDFKSLDRIEWVPTVFMLCSTCLNIISGRIAEVFGRVFVLGFSLIAFVAGAVLSATASNIVVFIGARGISGIACGGMLSLSIIIISDIVPIERRGRYLGFLQICFGLSNAAGPLIGGLFADRISWRAAFYADMIMGAVTLLYLALVLRLPKLPTRLSWTDGLRSLDYMGIMVIIASISLIIVGMNMGGTLLSWSSPITIACLAVGCLLLGVFVIVELKVPVVPLVPMWIFGVRNLVIACLVTFLCGMTMFSIIFYLPVYFSAVFGVNAMRSGLLVLPFGVALSVSSFISGYIMSTMGKYRLLLRVGPAIMIVGVVILGLLSGKTSEIAQALLLVIPGIGMGNVIVSNVIAAQATTHPRFIATVTPLCEFFLSIGGVIGVALFGAVHRNRLAHILTTSAIGESVAAQEIINEARRDVSVVYASAIPGLLRMKIADAYVHSMTLGLWVLLPFLVIAFLLSLALEKSPLKAGPREACAGSDSN</sequence>
<dbReference type="Proteomes" id="UP001150603">
    <property type="component" value="Unassembled WGS sequence"/>
</dbReference>
<protein>
    <submittedName>
        <fullName evidence="1">Uncharacterized protein</fullName>
    </submittedName>
</protein>